<evidence type="ECO:0000256" key="5">
    <source>
        <dbReference type="ARBA" id="ARBA00023125"/>
    </source>
</evidence>
<keyword evidence="6" id="KW-0804">Transcription</keyword>
<gene>
    <name evidence="11" type="ORF">V6N11_013702</name>
</gene>
<feature type="domain" description="GATA-type" evidence="10">
    <location>
        <begin position="357"/>
        <end position="385"/>
    </location>
</feature>
<name>A0ABR2A2G7_9ROSI</name>
<evidence type="ECO:0000256" key="7">
    <source>
        <dbReference type="ARBA" id="ARBA00024019"/>
    </source>
</evidence>
<reference evidence="11 12" key="1">
    <citation type="journal article" date="2024" name="G3 (Bethesda)">
        <title>Genome assembly of Hibiscus sabdariffa L. provides insights into metabolisms of medicinal natural products.</title>
        <authorList>
            <person name="Kim T."/>
        </authorList>
    </citation>
    <scope>NUCLEOTIDE SEQUENCE [LARGE SCALE GENOMIC DNA]</scope>
    <source>
        <strain evidence="11">TK-2024</strain>
        <tissue evidence="11">Old leaves</tissue>
    </source>
</reference>
<keyword evidence="1" id="KW-0479">Metal-binding</keyword>
<comment type="similarity">
    <text evidence="7">Belongs to the type IV zinc-finger family. Class B subfamily.</text>
</comment>
<dbReference type="CDD" id="cd00202">
    <property type="entry name" value="ZnF_GATA"/>
    <property type="match status" value="1"/>
</dbReference>
<evidence type="ECO:0000259" key="10">
    <source>
        <dbReference type="PROSITE" id="PS50114"/>
    </source>
</evidence>
<sequence length="408" mass="44281">MNNTNNTASNNRVDLTLKLGMPSTAFHQNATLYHNSQQGGVDQGATAEGGQQSFNGIGSQTPYAWPSDQMGSGFHNMNYANGFNPFSAGPSLGFGSYPTTNPSSYNFAPTRPLPPRPPPPPLTGYTLLDVPLKRSAALELQNSSGYVSNYNDPNRRCTNYNCKTNDTPMWRKGPLGPKEKKTSESMENSRLFNQAAGEMNNTNNTESKNRVDLTLKLGIPSTTFHQNATLYHNTQQGGVNQGATVEGGQQSFNGIGSQTPSAWPSDQMGSSLHNMNYANGFNPFSAGPSLGFGSYATTNPSSYNFAPTHPLPPPPPPPTGYTLLAVPLRRAAALELENSSGRVGNYNDPNRRCTNYNCRTNDTPMWRKGPLGPKTLCNACGIKYRKEEEKKAKEAGVVMKTFYPDINL</sequence>
<dbReference type="SMART" id="SM00401">
    <property type="entry name" value="ZnF_GATA"/>
    <property type="match status" value="2"/>
</dbReference>
<dbReference type="PANTHER" id="PTHR46813:SF16">
    <property type="entry name" value="GATA TRANSCRIPTION FACTOR 18"/>
    <property type="match status" value="1"/>
</dbReference>
<dbReference type="PROSITE" id="PS50114">
    <property type="entry name" value="GATA_ZN_FINGER_2"/>
    <property type="match status" value="1"/>
</dbReference>
<evidence type="ECO:0000256" key="2">
    <source>
        <dbReference type="ARBA" id="ARBA00022771"/>
    </source>
</evidence>
<dbReference type="PANTHER" id="PTHR46813">
    <property type="entry name" value="GATA TRANSCRIPTION FACTOR 18"/>
    <property type="match status" value="1"/>
</dbReference>
<dbReference type="InterPro" id="IPR013088">
    <property type="entry name" value="Znf_NHR/GATA"/>
</dbReference>
<evidence type="ECO:0000256" key="1">
    <source>
        <dbReference type="ARBA" id="ARBA00022723"/>
    </source>
</evidence>
<evidence type="ECO:0000313" key="12">
    <source>
        <dbReference type="Proteomes" id="UP001396334"/>
    </source>
</evidence>
<feature type="region of interest" description="Disordered" evidence="9">
    <location>
        <begin position="36"/>
        <end position="62"/>
    </location>
</feature>
<evidence type="ECO:0000256" key="3">
    <source>
        <dbReference type="ARBA" id="ARBA00022833"/>
    </source>
</evidence>
<dbReference type="SUPFAM" id="SSF57716">
    <property type="entry name" value="Glucocorticoid receptor-like (DNA-binding domain)"/>
    <property type="match status" value="1"/>
</dbReference>
<keyword evidence="12" id="KW-1185">Reference proteome</keyword>
<dbReference type="Gene3D" id="3.30.50.10">
    <property type="entry name" value="Erythroid Transcription Factor GATA-1, subunit A"/>
    <property type="match status" value="1"/>
</dbReference>
<organism evidence="11 12">
    <name type="scientific">Hibiscus sabdariffa</name>
    <name type="common">roselle</name>
    <dbReference type="NCBI Taxonomy" id="183260"/>
    <lineage>
        <taxon>Eukaryota</taxon>
        <taxon>Viridiplantae</taxon>
        <taxon>Streptophyta</taxon>
        <taxon>Embryophyta</taxon>
        <taxon>Tracheophyta</taxon>
        <taxon>Spermatophyta</taxon>
        <taxon>Magnoliopsida</taxon>
        <taxon>eudicotyledons</taxon>
        <taxon>Gunneridae</taxon>
        <taxon>Pentapetalae</taxon>
        <taxon>rosids</taxon>
        <taxon>malvids</taxon>
        <taxon>Malvales</taxon>
        <taxon>Malvaceae</taxon>
        <taxon>Malvoideae</taxon>
        <taxon>Hibiscus</taxon>
    </lineage>
</organism>
<accession>A0ABR2A2G7</accession>
<dbReference type="EMBL" id="JBBPBN010000406">
    <property type="protein sequence ID" value="KAK8487171.1"/>
    <property type="molecule type" value="Genomic_DNA"/>
</dbReference>
<feature type="region of interest" description="Disordered" evidence="9">
    <location>
        <begin position="105"/>
        <end position="125"/>
    </location>
</feature>
<feature type="compositionally biased region" description="Polar residues" evidence="9">
    <location>
        <begin position="49"/>
        <end position="62"/>
    </location>
</feature>
<protein>
    <recommendedName>
        <fullName evidence="10">GATA-type domain-containing protein</fullName>
    </recommendedName>
</protein>
<keyword evidence="2 8" id="KW-0863">Zinc-finger</keyword>
<evidence type="ECO:0000256" key="4">
    <source>
        <dbReference type="ARBA" id="ARBA00023015"/>
    </source>
</evidence>
<evidence type="ECO:0000256" key="6">
    <source>
        <dbReference type="ARBA" id="ARBA00023163"/>
    </source>
</evidence>
<evidence type="ECO:0000256" key="8">
    <source>
        <dbReference type="PROSITE-ProRule" id="PRU00094"/>
    </source>
</evidence>
<evidence type="ECO:0000256" key="9">
    <source>
        <dbReference type="SAM" id="MobiDB-lite"/>
    </source>
</evidence>
<keyword evidence="5" id="KW-0238">DNA-binding</keyword>
<keyword evidence="4" id="KW-0805">Transcription regulation</keyword>
<dbReference type="InterPro" id="IPR000679">
    <property type="entry name" value="Znf_GATA"/>
</dbReference>
<feature type="compositionally biased region" description="Pro residues" evidence="9">
    <location>
        <begin position="111"/>
        <end position="122"/>
    </location>
</feature>
<proteinExistence type="inferred from homology"/>
<evidence type="ECO:0000313" key="11">
    <source>
        <dbReference type="EMBL" id="KAK8487171.1"/>
    </source>
</evidence>
<feature type="region of interest" description="Disordered" evidence="9">
    <location>
        <begin position="239"/>
        <end position="268"/>
    </location>
</feature>
<comment type="caution">
    <text evidence="11">The sequence shown here is derived from an EMBL/GenBank/DDBJ whole genome shotgun (WGS) entry which is preliminary data.</text>
</comment>
<dbReference type="Proteomes" id="UP001396334">
    <property type="component" value="Unassembled WGS sequence"/>
</dbReference>
<dbReference type="Pfam" id="PF00320">
    <property type="entry name" value="GATA"/>
    <property type="match status" value="1"/>
</dbReference>
<keyword evidence="3" id="KW-0862">Zinc</keyword>